<dbReference type="RefSeq" id="WP_146474254.1">
    <property type="nucleotide sequence ID" value="NZ_BNCF01000004.1"/>
</dbReference>
<evidence type="ECO:0000313" key="1">
    <source>
        <dbReference type="EMBL" id="GHE29714.1"/>
    </source>
</evidence>
<proteinExistence type="predicted"/>
<evidence type="ECO:0000313" key="2">
    <source>
        <dbReference type="Proteomes" id="UP000636453"/>
    </source>
</evidence>
<dbReference type="AlphaFoldDB" id="A0A919DBE1"/>
<reference evidence="1" key="1">
    <citation type="journal article" date="2014" name="Int. J. Syst. Evol. Microbiol.">
        <title>Complete genome sequence of Corynebacterium casei LMG S-19264T (=DSM 44701T), isolated from a smear-ripened cheese.</title>
        <authorList>
            <consortium name="US DOE Joint Genome Institute (JGI-PGF)"/>
            <person name="Walter F."/>
            <person name="Albersmeier A."/>
            <person name="Kalinowski J."/>
            <person name="Ruckert C."/>
        </authorList>
    </citation>
    <scope>NUCLEOTIDE SEQUENCE</scope>
    <source>
        <strain evidence="1">KCTC 32020</strain>
    </source>
</reference>
<accession>A0A919DBE1</accession>
<dbReference type="EMBL" id="BNCF01000004">
    <property type="protein sequence ID" value="GHE29714.1"/>
    <property type="molecule type" value="Genomic_DNA"/>
</dbReference>
<organism evidence="1 2">
    <name type="scientific">Vulcaniibacterium thermophilum</name>
    <dbReference type="NCBI Taxonomy" id="1169913"/>
    <lineage>
        <taxon>Bacteria</taxon>
        <taxon>Pseudomonadati</taxon>
        <taxon>Pseudomonadota</taxon>
        <taxon>Gammaproteobacteria</taxon>
        <taxon>Lysobacterales</taxon>
        <taxon>Lysobacteraceae</taxon>
        <taxon>Vulcaniibacterium</taxon>
    </lineage>
</organism>
<comment type="caution">
    <text evidence="1">The sequence shown here is derived from an EMBL/GenBank/DDBJ whole genome shotgun (WGS) entry which is preliminary data.</text>
</comment>
<gene>
    <name evidence="1" type="ORF">GCM10007167_09370</name>
</gene>
<reference evidence="1" key="2">
    <citation type="submission" date="2020-09" db="EMBL/GenBank/DDBJ databases">
        <authorList>
            <person name="Sun Q."/>
            <person name="Kim S."/>
        </authorList>
    </citation>
    <scope>NUCLEOTIDE SEQUENCE</scope>
    <source>
        <strain evidence="1">KCTC 32020</strain>
    </source>
</reference>
<dbReference type="OrthoDB" id="7062039at2"/>
<protein>
    <submittedName>
        <fullName evidence="1">Uncharacterized protein</fullName>
    </submittedName>
</protein>
<dbReference type="Proteomes" id="UP000636453">
    <property type="component" value="Unassembled WGS sequence"/>
</dbReference>
<keyword evidence="2" id="KW-1185">Reference proteome</keyword>
<sequence length="156" mass="16258">MSAFALALAMQAAALPALRGRVVPPYPSGWESRSGVCVPEGEDVCARAVATLDRDGHAQAVLAEAKAGMAGAEARWRITDLAAVPAPQAGQTLALGTCERDGRADPGIVALVDGNGRASETHWPAVRWALRLDRASGRFVALDPGEVRCLNEGYGL</sequence>
<name>A0A919DBE1_9GAMM</name>